<gene>
    <name evidence="1" type="ORF">PHET_08896</name>
</gene>
<comment type="caution">
    <text evidence="1">The sequence shown here is derived from an EMBL/GenBank/DDBJ whole genome shotgun (WGS) entry which is preliminary data.</text>
</comment>
<sequence length="81" mass="9082">MFTNGASTHPQSHNFSRRLCTNEVVYKYHGYGLQPRLGGPSLSEHGHPNDCLPTCEPVYHMAYRKVADLNSYCHSTFASVP</sequence>
<organism evidence="1 2">
    <name type="scientific">Paragonimus heterotremus</name>
    <dbReference type="NCBI Taxonomy" id="100268"/>
    <lineage>
        <taxon>Eukaryota</taxon>
        <taxon>Metazoa</taxon>
        <taxon>Spiralia</taxon>
        <taxon>Lophotrochozoa</taxon>
        <taxon>Platyhelminthes</taxon>
        <taxon>Trematoda</taxon>
        <taxon>Digenea</taxon>
        <taxon>Plagiorchiida</taxon>
        <taxon>Troglotremata</taxon>
        <taxon>Troglotrematidae</taxon>
        <taxon>Paragonimus</taxon>
    </lineage>
</organism>
<evidence type="ECO:0000313" key="2">
    <source>
        <dbReference type="Proteomes" id="UP000748531"/>
    </source>
</evidence>
<dbReference type="AlphaFoldDB" id="A0A8J4T3B4"/>
<dbReference type="EMBL" id="LUCH01006141">
    <property type="protein sequence ID" value="KAF5397528.1"/>
    <property type="molecule type" value="Genomic_DNA"/>
</dbReference>
<evidence type="ECO:0000313" key="1">
    <source>
        <dbReference type="EMBL" id="KAF5397528.1"/>
    </source>
</evidence>
<reference evidence="1" key="1">
    <citation type="submission" date="2019-05" db="EMBL/GenBank/DDBJ databases">
        <title>Annotation for the trematode Paragonimus heterotremus.</title>
        <authorList>
            <person name="Choi Y.-J."/>
        </authorList>
    </citation>
    <scope>NUCLEOTIDE SEQUENCE</scope>
    <source>
        <strain evidence="1">LC</strain>
    </source>
</reference>
<name>A0A8J4T3B4_9TREM</name>
<accession>A0A8J4T3B4</accession>
<dbReference type="Proteomes" id="UP000748531">
    <property type="component" value="Unassembled WGS sequence"/>
</dbReference>
<protein>
    <submittedName>
        <fullName evidence="1">Uncharacterized protein</fullName>
    </submittedName>
</protein>
<keyword evidence="2" id="KW-1185">Reference proteome</keyword>
<proteinExistence type="predicted"/>